<evidence type="ECO:0000313" key="8">
    <source>
        <dbReference type="EMBL" id="MER2493735.1"/>
    </source>
</evidence>
<accession>A0ABV1RLB7</accession>
<dbReference type="InterPro" id="IPR006696">
    <property type="entry name" value="DUF423"/>
</dbReference>
<evidence type="ECO:0000256" key="6">
    <source>
        <dbReference type="SAM" id="Phobius"/>
    </source>
</evidence>
<sequence length="129" mass="13808">MSRNLALAIAAFYCALALTLGAFAAHALKGHLSVEALNWIETAVFYQFVHALAILCLSQGKQQTVDKLLAVSIMLFAAGVFCFSGSLYLMAFGVSGLGIMTPIGGILMLAGWLTILYHSFSLAFKQKTN</sequence>
<feature type="chain" id="PRO_5046710704" evidence="7">
    <location>
        <begin position="25"/>
        <end position="129"/>
    </location>
</feature>
<evidence type="ECO:0000256" key="3">
    <source>
        <dbReference type="ARBA" id="ARBA00022692"/>
    </source>
</evidence>
<feature type="transmembrane region" description="Helical" evidence="6">
    <location>
        <begin position="37"/>
        <end position="57"/>
    </location>
</feature>
<feature type="transmembrane region" description="Helical" evidence="6">
    <location>
        <begin position="69"/>
        <end position="91"/>
    </location>
</feature>
<organism evidence="8 9">
    <name type="scientific">Catenovulum sediminis</name>
    <dbReference type="NCBI Taxonomy" id="1740262"/>
    <lineage>
        <taxon>Bacteria</taxon>
        <taxon>Pseudomonadati</taxon>
        <taxon>Pseudomonadota</taxon>
        <taxon>Gammaproteobacteria</taxon>
        <taxon>Alteromonadales</taxon>
        <taxon>Alteromonadaceae</taxon>
        <taxon>Catenovulum</taxon>
    </lineage>
</organism>
<evidence type="ECO:0000256" key="1">
    <source>
        <dbReference type="ARBA" id="ARBA00004141"/>
    </source>
</evidence>
<name>A0ABV1RLB7_9ALTE</name>
<dbReference type="Pfam" id="PF04241">
    <property type="entry name" value="DUF423"/>
    <property type="match status" value="1"/>
</dbReference>
<dbReference type="RefSeq" id="WP_350402776.1">
    <property type="nucleotide sequence ID" value="NZ_JBELOE010000265.1"/>
</dbReference>
<dbReference type="PANTHER" id="PTHR43461">
    <property type="entry name" value="TRANSMEMBRANE PROTEIN 256"/>
    <property type="match status" value="1"/>
</dbReference>
<keyword evidence="3 6" id="KW-0812">Transmembrane</keyword>
<protein>
    <submittedName>
        <fullName evidence="8">DUF423 domain-containing protein</fullName>
    </submittedName>
</protein>
<keyword evidence="5 6" id="KW-0472">Membrane</keyword>
<dbReference type="Proteomes" id="UP001467690">
    <property type="component" value="Unassembled WGS sequence"/>
</dbReference>
<gene>
    <name evidence="8" type="ORF">ABS311_17785</name>
</gene>
<keyword evidence="7" id="KW-0732">Signal</keyword>
<keyword evidence="9" id="KW-1185">Reference proteome</keyword>
<reference evidence="8 9" key="1">
    <citation type="submission" date="2024-06" db="EMBL/GenBank/DDBJ databases">
        <authorList>
            <person name="Chen R.Y."/>
        </authorList>
    </citation>
    <scope>NUCLEOTIDE SEQUENCE [LARGE SCALE GENOMIC DNA]</scope>
    <source>
        <strain evidence="8 9">D2</strain>
    </source>
</reference>
<feature type="transmembrane region" description="Helical" evidence="6">
    <location>
        <begin position="97"/>
        <end position="117"/>
    </location>
</feature>
<proteinExistence type="inferred from homology"/>
<feature type="signal peptide" evidence="7">
    <location>
        <begin position="1"/>
        <end position="24"/>
    </location>
</feature>
<evidence type="ECO:0000256" key="7">
    <source>
        <dbReference type="SAM" id="SignalP"/>
    </source>
</evidence>
<keyword evidence="4 6" id="KW-1133">Transmembrane helix</keyword>
<dbReference type="PANTHER" id="PTHR43461:SF1">
    <property type="entry name" value="TRANSMEMBRANE PROTEIN 256"/>
    <property type="match status" value="1"/>
</dbReference>
<evidence type="ECO:0000256" key="2">
    <source>
        <dbReference type="ARBA" id="ARBA00009694"/>
    </source>
</evidence>
<comment type="similarity">
    <text evidence="2">Belongs to the UPF0382 family.</text>
</comment>
<dbReference type="EMBL" id="JBELOE010000265">
    <property type="protein sequence ID" value="MER2493735.1"/>
    <property type="molecule type" value="Genomic_DNA"/>
</dbReference>
<evidence type="ECO:0000256" key="5">
    <source>
        <dbReference type="ARBA" id="ARBA00023136"/>
    </source>
</evidence>
<comment type="subcellular location">
    <subcellularLocation>
        <location evidence="1">Membrane</location>
        <topology evidence="1">Multi-pass membrane protein</topology>
    </subcellularLocation>
</comment>
<evidence type="ECO:0000256" key="4">
    <source>
        <dbReference type="ARBA" id="ARBA00022989"/>
    </source>
</evidence>
<evidence type="ECO:0000313" key="9">
    <source>
        <dbReference type="Proteomes" id="UP001467690"/>
    </source>
</evidence>
<comment type="caution">
    <text evidence="8">The sequence shown here is derived from an EMBL/GenBank/DDBJ whole genome shotgun (WGS) entry which is preliminary data.</text>
</comment>